<dbReference type="Pfam" id="PF04909">
    <property type="entry name" value="Amidohydro_2"/>
    <property type="match status" value="1"/>
</dbReference>
<dbReference type="RefSeq" id="WP_167934126.1">
    <property type="nucleotide sequence ID" value="NZ_JAAVJB010000124.1"/>
</dbReference>
<dbReference type="InterPro" id="IPR032466">
    <property type="entry name" value="Metal_Hydrolase"/>
</dbReference>
<reference evidence="4 5" key="1">
    <citation type="submission" date="2020-03" db="EMBL/GenBank/DDBJ databases">
        <title>Draft genome of Streptomyces sp. ventii, isolated from the Axial Seamount in the Pacific Ocean, and resequencing of the two type strains Streptomyces lonarensis strain NCL 716 and Streptomyces bohaiensis strain 11A07.</title>
        <authorList>
            <person name="Loughran R.M."/>
            <person name="Pfannmuller K.M."/>
            <person name="Wasson B.J."/>
            <person name="Deadmond M.C."/>
            <person name="Paddock B.E."/>
            <person name="Koyack M.J."/>
            <person name="Gallegos D.A."/>
            <person name="Mitchell E.A."/>
            <person name="Ushijima B."/>
            <person name="Saw J.H."/>
            <person name="Mcphail K.L."/>
            <person name="Videau P."/>
        </authorList>
    </citation>
    <scope>NUCLEOTIDE SEQUENCE [LARGE SCALE GENOMIC DNA]</scope>
    <source>
        <strain evidence="5">5675061</strain>
    </source>
</reference>
<dbReference type="Proteomes" id="UP000746503">
    <property type="component" value="Unassembled WGS sequence"/>
</dbReference>
<comment type="caution">
    <text evidence="4">The sequence shown here is derived from an EMBL/GenBank/DDBJ whole genome shotgun (WGS) entry which is preliminary data.</text>
</comment>
<evidence type="ECO:0000256" key="1">
    <source>
        <dbReference type="ARBA" id="ARBA00023239"/>
    </source>
</evidence>
<accession>A0ABX1AND0</accession>
<dbReference type="PANTHER" id="PTHR21240">
    <property type="entry name" value="2-AMINO-3-CARBOXYLMUCONATE-6-SEMIALDEHYDE DECARBOXYLASE"/>
    <property type="match status" value="1"/>
</dbReference>
<evidence type="ECO:0000313" key="4">
    <source>
        <dbReference type="EMBL" id="NJP67606.1"/>
    </source>
</evidence>
<dbReference type="EMBL" id="JAAVJB010000124">
    <property type="protein sequence ID" value="NJP67606.1"/>
    <property type="molecule type" value="Genomic_DNA"/>
</dbReference>
<dbReference type="Gene3D" id="3.20.20.140">
    <property type="entry name" value="Metal-dependent hydrolases"/>
    <property type="match status" value="1"/>
</dbReference>
<protein>
    <submittedName>
        <fullName evidence="4">Amidohydrolase</fullName>
    </submittedName>
</protein>
<evidence type="ECO:0000256" key="2">
    <source>
        <dbReference type="SAM" id="MobiDB-lite"/>
    </source>
</evidence>
<proteinExistence type="predicted"/>
<sequence length="336" mass="37237">MSTATRKTPSPGTAADPRSGGGVVDMCSMPAEPEVCRAYMRRLALEAPAYLRIFARGWCRTYGADPDAYRQALREDRLLDAVDVLVDGMGDEFELDAYLAELDENGIGHQVVHGVPAPFGTGSDVNDLLAGLAARAPHRLQAWLGLSLRNPDEALREVRSCPDRGLRGITVNPFLDDVDPADPRYAPVFAAAEERSLPVWLHTGQHFASDRPLDRCSWWHVDRIAVRHPELDIVVGHAGWPWLRELTAVAQRHRRVHLEISSHRPRHFTEPGSGWEPLMSAGRTTIRRKVMFGSSAAVHDVPISRLVDEVRRLGLGEDVEAAWLSGNARRLLALEP</sequence>
<dbReference type="PANTHER" id="PTHR21240:SF19">
    <property type="entry name" value="CATALYTIC_ HYDROLASE"/>
    <property type="match status" value="1"/>
</dbReference>
<evidence type="ECO:0000313" key="5">
    <source>
        <dbReference type="Proteomes" id="UP000746503"/>
    </source>
</evidence>
<feature type="domain" description="Amidohydrolase-related" evidence="3">
    <location>
        <begin position="124"/>
        <end position="333"/>
    </location>
</feature>
<dbReference type="InterPro" id="IPR006680">
    <property type="entry name" value="Amidohydro-rel"/>
</dbReference>
<keyword evidence="1" id="KW-0456">Lyase</keyword>
<feature type="region of interest" description="Disordered" evidence="2">
    <location>
        <begin position="1"/>
        <end position="22"/>
    </location>
</feature>
<feature type="compositionally biased region" description="Polar residues" evidence="2">
    <location>
        <begin position="1"/>
        <end position="11"/>
    </location>
</feature>
<organism evidence="4 5">
    <name type="scientific">Streptomyces spiramenti</name>
    <dbReference type="NCBI Taxonomy" id="2720606"/>
    <lineage>
        <taxon>Bacteria</taxon>
        <taxon>Bacillati</taxon>
        <taxon>Actinomycetota</taxon>
        <taxon>Actinomycetes</taxon>
        <taxon>Kitasatosporales</taxon>
        <taxon>Streptomycetaceae</taxon>
        <taxon>Streptomyces</taxon>
    </lineage>
</organism>
<gene>
    <name evidence="4" type="ORF">HCJ92_15160</name>
</gene>
<evidence type="ECO:0000259" key="3">
    <source>
        <dbReference type="Pfam" id="PF04909"/>
    </source>
</evidence>
<keyword evidence="5" id="KW-1185">Reference proteome</keyword>
<dbReference type="InterPro" id="IPR032465">
    <property type="entry name" value="ACMSD"/>
</dbReference>
<name>A0ABX1AND0_9ACTN</name>
<dbReference type="CDD" id="cd01292">
    <property type="entry name" value="metallo-dependent_hydrolases"/>
    <property type="match status" value="1"/>
</dbReference>
<dbReference type="SUPFAM" id="SSF51556">
    <property type="entry name" value="Metallo-dependent hydrolases"/>
    <property type="match status" value="1"/>
</dbReference>